<evidence type="ECO:0000256" key="4">
    <source>
        <dbReference type="ARBA" id="ARBA00022679"/>
    </source>
</evidence>
<dbReference type="OMA" id="MKENIQP"/>
<evidence type="ECO:0000256" key="6">
    <source>
        <dbReference type="ARBA" id="ARBA00022723"/>
    </source>
</evidence>
<evidence type="ECO:0000313" key="15">
    <source>
        <dbReference type="EnsemblProtists" id="EOD33930"/>
    </source>
</evidence>
<keyword evidence="9" id="KW-0862">Zinc</keyword>
<evidence type="ECO:0000256" key="10">
    <source>
        <dbReference type="ARBA" id="ARBA00023288"/>
    </source>
</evidence>
<comment type="similarity">
    <text evidence="11">Belongs to the RING-type zinc finger family. LOG2 subfamily.</text>
</comment>
<dbReference type="PANTHER" id="PTHR22996">
    <property type="entry name" value="MAHOGUNIN"/>
    <property type="match status" value="1"/>
</dbReference>
<feature type="compositionally biased region" description="Pro residues" evidence="13">
    <location>
        <begin position="433"/>
        <end position="442"/>
    </location>
</feature>
<dbReference type="InterPro" id="IPR001841">
    <property type="entry name" value="Znf_RING"/>
</dbReference>
<evidence type="ECO:0000256" key="11">
    <source>
        <dbReference type="ARBA" id="ARBA00025721"/>
    </source>
</evidence>
<dbReference type="InterPro" id="IPR013083">
    <property type="entry name" value="Znf_RING/FYVE/PHD"/>
</dbReference>
<dbReference type="FunFam" id="3.30.40.10:FF:000115">
    <property type="entry name" value="probable E3 ubiquitin-protein ligase LOG2"/>
    <property type="match status" value="1"/>
</dbReference>
<dbReference type="Pfam" id="PF26192">
    <property type="entry name" value="RNF157-like_N"/>
    <property type="match status" value="1"/>
</dbReference>
<dbReference type="PROSITE" id="PS50089">
    <property type="entry name" value="ZF_RING_2"/>
    <property type="match status" value="1"/>
</dbReference>
<dbReference type="GO" id="GO:0016567">
    <property type="term" value="P:protein ubiquitination"/>
    <property type="evidence" value="ECO:0007669"/>
    <property type="project" value="TreeGrafter"/>
</dbReference>
<dbReference type="SMART" id="SM00184">
    <property type="entry name" value="RING"/>
    <property type="match status" value="1"/>
</dbReference>
<feature type="domain" description="RING-type" evidence="14">
    <location>
        <begin position="309"/>
        <end position="348"/>
    </location>
</feature>
<dbReference type="HOGENOM" id="CLU_016631_3_1_1"/>
<evidence type="ECO:0000256" key="5">
    <source>
        <dbReference type="ARBA" id="ARBA00022707"/>
    </source>
</evidence>
<evidence type="ECO:0000256" key="8">
    <source>
        <dbReference type="ARBA" id="ARBA00022786"/>
    </source>
</evidence>
<feature type="region of interest" description="Disordered" evidence="13">
    <location>
        <begin position="381"/>
        <end position="442"/>
    </location>
</feature>
<evidence type="ECO:0000256" key="12">
    <source>
        <dbReference type="PROSITE-ProRule" id="PRU00175"/>
    </source>
</evidence>
<keyword evidence="4" id="KW-0808">Transferase</keyword>
<dbReference type="PANTHER" id="PTHR22996:SF0">
    <property type="entry name" value="RE60872P-RELATED"/>
    <property type="match status" value="1"/>
</dbReference>
<name>A0A0D3KDU5_EMIH1</name>
<dbReference type="GO" id="GO:0061630">
    <property type="term" value="F:ubiquitin protein ligase activity"/>
    <property type="evidence" value="ECO:0007669"/>
    <property type="project" value="UniProtKB-EC"/>
</dbReference>
<dbReference type="Gene3D" id="3.30.40.10">
    <property type="entry name" value="Zinc/RING finger domain, C3HC4 (zinc finger)"/>
    <property type="match status" value="1"/>
</dbReference>
<dbReference type="GeneID" id="17279200"/>
<dbReference type="GO" id="GO:0008270">
    <property type="term" value="F:zinc ion binding"/>
    <property type="evidence" value="ECO:0007669"/>
    <property type="project" value="UniProtKB-KW"/>
</dbReference>
<dbReference type="EC" id="2.3.2.27" evidence="3"/>
<evidence type="ECO:0000259" key="14">
    <source>
        <dbReference type="PROSITE" id="PS50089"/>
    </source>
</evidence>
<dbReference type="PaxDb" id="2903-EOD33930"/>
<feature type="region of interest" description="Disordered" evidence="13">
    <location>
        <begin position="68"/>
        <end position="89"/>
    </location>
</feature>
<comment type="catalytic activity">
    <reaction evidence="1">
        <text>S-ubiquitinyl-[E2 ubiquitin-conjugating enzyme]-L-cysteine + [acceptor protein]-L-lysine = [E2 ubiquitin-conjugating enzyme]-L-cysteine + N(6)-ubiquitinyl-[acceptor protein]-L-lysine.</text>
        <dbReference type="EC" id="2.3.2.27"/>
    </reaction>
</comment>
<dbReference type="Proteomes" id="UP000013827">
    <property type="component" value="Unassembled WGS sequence"/>
</dbReference>
<evidence type="ECO:0000256" key="3">
    <source>
        <dbReference type="ARBA" id="ARBA00012483"/>
    </source>
</evidence>
<dbReference type="RefSeq" id="XP_005786359.1">
    <property type="nucleotide sequence ID" value="XM_005786302.1"/>
</dbReference>
<keyword evidence="7 12" id="KW-0863">Zinc-finger</keyword>
<feature type="compositionally biased region" description="Low complexity" evidence="13">
    <location>
        <begin position="381"/>
        <end position="427"/>
    </location>
</feature>
<keyword evidence="8" id="KW-0833">Ubl conjugation pathway</keyword>
<keyword evidence="6" id="KW-0479">Metal-binding</keyword>
<feature type="compositionally biased region" description="Low complexity" evidence="13">
    <location>
        <begin position="22"/>
        <end position="42"/>
    </location>
</feature>
<dbReference type="Pfam" id="PF13920">
    <property type="entry name" value="zf-C3HC4_3"/>
    <property type="match status" value="1"/>
</dbReference>
<evidence type="ECO:0000256" key="2">
    <source>
        <dbReference type="ARBA" id="ARBA00004906"/>
    </source>
</evidence>
<comment type="pathway">
    <text evidence="2">Protein modification; protein ubiquitination.</text>
</comment>
<dbReference type="eggNOG" id="KOG4265">
    <property type="taxonomic scope" value="Eukaryota"/>
</dbReference>
<keyword evidence="16" id="KW-1185">Reference proteome</keyword>
<sequence length="442" mass="44934">MGNGSSSQQQQHPAARPNRQTRASQSAQRPAAAGASAAAYPGANHQAAINASARPNGVPLAQVQAQLLEGMRPEQSGGYGYNPQRAVAPRPTVQKTVTIRNEVNLKKPSLCATPHPDDPSKLLLEFKFDASADCQIGVYYLATEPAKADGAGAGAGYSPKDAGSTPPKEERRKGLGQSYKVPLSHPLDTGAYSEAELCWQPARAAPAGREDRYPIIVCLEATSTQSGSAQSQTTFATLARIVGEGGGGGEAEWVVKPLKQKIQVGASSYELQEIFGIDQSRETRAGAAGAAGASSAAGAAGDEDNGAECVICMSEPKDTTVLPCRHMCMCASCARSLRVQSNKCPVCRSTIDSLLQIKVSKGYSSRENSSSLGAAAVPAAGASAADQPEDGVAPPAPAAATAAPTAAAGEGSADAGEGLADGSAAAAGERDATPPPGEAEVP</sequence>
<feature type="compositionally biased region" description="Polar residues" evidence="13">
    <location>
        <begin position="1"/>
        <end position="12"/>
    </location>
</feature>
<keyword evidence="10" id="KW-0449">Lipoprotein</keyword>
<dbReference type="SUPFAM" id="SSF57850">
    <property type="entry name" value="RING/U-box"/>
    <property type="match status" value="1"/>
</dbReference>
<dbReference type="CDD" id="cd16789">
    <property type="entry name" value="mRING-HC-C3HC5_MGRN1-like"/>
    <property type="match status" value="1"/>
</dbReference>
<evidence type="ECO:0000256" key="7">
    <source>
        <dbReference type="ARBA" id="ARBA00022771"/>
    </source>
</evidence>
<dbReference type="InterPro" id="IPR045194">
    <property type="entry name" value="MGRN1/RNF157-like"/>
</dbReference>
<feature type="region of interest" description="Disordered" evidence="13">
    <location>
        <begin position="149"/>
        <end position="180"/>
    </location>
</feature>
<dbReference type="InterPro" id="IPR045195">
    <property type="entry name" value="LOG2-like_mRING_C3HC5"/>
</dbReference>
<reference evidence="16" key="1">
    <citation type="journal article" date="2013" name="Nature">
        <title>Pan genome of the phytoplankton Emiliania underpins its global distribution.</title>
        <authorList>
            <person name="Read B.A."/>
            <person name="Kegel J."/>
            <person name="Klute M.J."/>
            <person name="Kuo A."/>
            <person name="Lefebvre S.C."/>
            <person name="Maumus F."/>
            <person name="Mayer C."/>
            <person name="Miller J."/>
            <person name="Monier A."/>
            <person name="Salamov A."/>
            <person name="Young J."/>
            <person name="Aguilar M."/>
            <person name="Claverie J.M."/>
            <person name="Frickenhaus S."/>
            <person name="Gonzalez K."/>
            <person name="Herman E.K."/>
            <person name="Lin Y.C."/>
            <person name="Napier J."/>
            <person name="Ogata H."/>
            <person name="Sarno A.F."/>
            <person name="Shmutz J."/>
            <person name="Schroeder D."/>
            <person name="de Vargas C."/>
            <person name="Verret F."/>
            <person name="von Dassow P."/>
            <person name="Valentin K."/>
            <person name="Van de Peer Y."/>
            <person name="Wheeler G."/>
            <person name="Dacks J.B."/>
            <person name="Delwiche C.F."/>
            <person name="Dyhrman S.T."/>
            <person name="Glockner G."/>
            <person name="John U."/>
            <person name="Richards T."/>
            <person name="Worden A.Z."/>
            <person name="Zhang X."/>
            <person name="Grigoriev I.V."/>
            <person name="Allen A.E."/>
            <person name="Bidle K."/>
            <person name="Borodovsky M."/>
            <person name="Bowler C."/>
            <person name="Brownlee C."/>
            <person name="Cock J.M."/>
            <person name="Elias M."/>
            <person name="Gladyshev V.N."/>
            <person name="Groth M."/>
            <person name="Guda C."/>
            <person name="Hadaegh A."/>
            <person name="Iglesias-Rodriguez M.D."/>
            <person name="Jenkins J."/>
            <person name="Jones B.M."/>
            <person name="Lawson T."/>
            <person name="Leese F."/>
            <person name="Lindquist E."/>
            <person name="Lobanov A."/>
            <person name="Lomsadze A."/>
            <person name="Malik S.B."/>
            <person name="Marsh M.E."/>
            <person name="Mackinder L."/>
            <person name="Mock T."/>
            <person name="Mueller-Roeber B."/>
            <person name="Pagarete A."/>
            <person name="Parker M."/>
            <person name="Probert I."/>
            <person name="Quesneville H."/>
            <person name="Raines C."/>
            <person name="Rensing S.A."/>
            <person name="Riano-Pachon D.M."/>
            <person name="Richier S."/>
            <person name="Rokitta S."/>
            <person name="Shiraiwa Y."/>
            <person name="Soanes D.M."/>
            <person name="van der Giezen M."/>
            <person name="Wahlund T.M."/>
            <person name="Williams B."/>
            <person name="Wilson W."/>
            <person name="Wolfe G."/>
            <person name="Wurch L.L."/>
        </authorList>
    </citation>
    <scope>NUCLEOTIDE SEQUENCE</scope>
</reference>
<dbReference type="EnsemblProtists" id="EOD33930">
    <property type="protein sequence ID" value="EOD33930"/>
    <property type="gene ID" value="EMIHUDRAFT_467666"/>
</dbReference>
<dbReference type="KEGG" id="ehx:EMIHUDRAFT_467666"/>
<feature type="region of interest" description="Disordered" evidence="13">
    <location>
        <begin position="1"/>
        <end position="42"/>
    </location>
</feature>
<keyword evidence="5" id="KW-0519">Myristate</keyword>
<protein>
    <recommendedName>
        <fullName evidence="3">RING-type E3 ubiquitin transferase</fullName>
        <ecNumber evidence="3">2.3.2.27</ecNumber>
    </recommendedName>
</protein>
<organism evidence="15 16">
    <name type="scientific">Emiliania huxleyi (strain CCMP1516)</name>
    <dbReference type="NCBI Taxonomy" id="280463"/>
    <lineage>
        <taxon>Eukaryota</taxon>
        <taxon>Haptista</taxon>
        <taxon>Haptophyta</taxon>
        <taxon>Prymnesiophyceae</taxon>
        <taxon>Isochrysidales</taxon>
        <taxon>Noelaerhabdaceae</taxon>
        <taxon>Emiliania</taxon>
    </lineage>
</organism>
<reference evidence="15" key="2">
    <citation type="submission" date="2024-10" db="UniProtKB">
        <authorList>
            <consortium name="EnsemblProtists"/>
        </authorList>
    </citation>
    <scope>IDENTIFICATION</scope>
</reference>
<evidence type="ECO:0000313" key="16">
    <source>
        <dbReference type="Proteomes" id="UP000013827"/>
    </source>
</evidence>
<evidence type="ECO:0000256" key="1">
    <source>
        <dbReference type="ARBA" id="ARBA00000900"/>
    </source>
</evidence>
<proteinExistence type="inferred from homology"/>
<dbReference type="AlphaFoldDB" id="A0A0D3KDU5"/>
<evidence type="ECO:0000256" key="9">
    <source>
        <dbReference type="ARBA" id="ARBA00022833"/>
    </source>
</evidence>
<evidence type="ECO:0000256" key="13">
    <source>
        <dbReference type="SAM" id="MobiDB-lite"/>
    </source>
</evidence>
<dbReference type="InterPro" id="IPR058981">
    <property type="entry name" value="MGRN1/RNF157-like_N"/>
</dbReference>
<accession>A0A0D3KDU5</accession>